<keyword evidence="5 11" id="KW-0067">ATP-binding</keyword>
<dbReference type="InterPro" id="IPR027417">
    <property type="entry name" value="P-loop_NTPase"/>
</dbReference>
<evidence type="ECO:0000256" key="2">
    <source>
        <dbReference type="ARBA" id="ARBA00022448"/>
    </source>
</evidence>
<dbReference type="SUPFAM" id="SSF52540">
    <property type="entry name" value="P-loop containing nucleoside triphosphate hydrolases"/>
    <property type="match status" value="1"/>
</dbReference>
<dbReference type="PROSITE" id="PS50929">
    <property type="entry name" value="ABC_TM1F"/>
    <property type="match status" value="1"/>
</dbReference>
<feature type="transmembrane region" description="Helical" evidence="8">
    <location>
        <begin position="75"/>
        <end position="94"/>
    </location>
</feature>
<evidence type="ECO:0000256" key="4">
    <source>
        <dbReference type="ARBA" id="ARBA00022741"/>
    </source>
</evidence>
<evidence type="ECO:0000313" key="11">
    <source>
        <dbReference type="EMBL" id="KRG17309.1"/>
    </source>
</evidence>
<evidence type="ECO:0000256" key="8">
    <source>
        <dbReference type="SAM" id="Phobius"/>
    </source>
</evidence>
<dbReference type="SUPFAM" id="SSF90123">
    <property type="entry name" value="ABC transporter transmembrane region"/>
    <property type="match status" value="1"/>
</dbReference>
<feature type="transmembrane region" description="Helical" evidence="8">
    <location>
        <begin position="182"/>
        <end position="202"/>
    </location>
</feature>
<evidence type="ECO:0000256" key="5">
    <source>
        <dbReference type="ARBA" id="ARBA00022840"/>
    </source>
</evidence>
<dbReference type="Gene3D" id="1.20.1560.10">
    <property type="entry name" value="ABC transporter type 1, transmembrane domain"/>
    <property type="match status" value="1"/>
</dbReference>
<dbReference type="InterPro" id="IPR017871">
    <property type="entry name" value="ABC_transporter-like_CS"/>
</dbReference>
<dbReference type="OrthoDB" id="9806127at2"/>
<dbReference type="InterPro" id="IPR011527">
    <property type="entry name" value="ABC1_TM_dom"/>
</dbReference>
<evidence type="ECO:0000256" key="3">
    <source>
        <dbReference type="ARBA" id="ARBA00022692"/>
    </source>
</evidence>
<dbReference type="EC" id="3.6.3.-" evidence="11"/>
<evidence type="ECO:0000259" key="9">
    <source>
        <dbReference type="PROSITE" id="PS50893"/>
    </source>
</evidence>
<dbReference type="GO" id="GO:0005524">
    <property type="term" value="F:ATP binding"/>
    <property type="evidence" value="ECO:0007669"/>
    <property type="project" value="UniProtKB-KW"/>
</dbReference>
<dbReference type="PROSITE" id="PS50893">
    <property type="entry name" value="ABC_TRANSPORTER_2"/>
    <property type="match status" value="1"/>
</dbReference>
<sequence>MTSQQDEKNISISSGINVIKFMWPYVWRRQTCYRKFQFSLSMLLIVATIFLNVSVPFLLKQVVQVLTDKPDLSPILSLTPIGVVLCYALFWGLARLIDRLRAAASFPVAIIAAQNFCLDLLAHLHHLSTRFHKDRKTGSILNIIDRSKMAFLDLIGHSTLLLVPVVIEILIAVAILTYLYDYSFGLILLNMLILYVILSYYVSGWTAKCRKIQNKMDSAANAYIVDSLLNAETVKYFDTAKYEENIAKDKLLQKEIADQRSLVADAQASLLQHTIVGLTLFIMTFYAGYKVVYGSMHVEDFVLVNGYVLMFMFPLQMLGYHIRETRDNFTVVENAIELFSEAVEIQDRPGAKILQISSGEIDFKDIYFGYTEDRLILNHVSFIACPGKTTAIVGASGSGKSTLSRLLFRLYELKEGDILIDGQSIKSVTKDSLRNSIGIVPQDTILFNDTLRNNIVYGKPDCSEKALLDVIKKSQLVDFVSKLPDGLQTKVGERGLKLSGGEKQRIAIARMLLKMPSILVFDEATSALDIQTEREIQANLTKISKGITTIIIAHRLSTIKHADNIIVLKQGEVVEMGNHQELIGMRGYYSELWNKQVMEP</sequence>
<dbReference type="RefSeq" id="WP_057625542.1">
    <property type="nucleotide sequence ID" value="NZ_LKHV02000001.1"/>
</dbReference>
<reference evidence="11" key="1">
    <citation type="submission" date="2015-09" db="EMBL/GenBank/DDBJ databases">
        <title>Draft Genome Sequences of Two Novel Amoeba-resistant Intranuclear Bacteria, Candidatus Berkiella cookevillensis and Candidatus Berkiella aquae.</title>
        <authorList>
            <person name="Mehari Y.T."/>
            <person name="Arivett B.A."/>
            <person name="Farone A.L."/>
            <person name="Gunderson J.H."/>
            <person name="Farone M.B."/>
        </authorList>
    </citation>
    <scope>NUCLEOTIDE SEQUENCE [LARGE SCALE GENOMIC DNA]</scope>
    <source>
        <strain evidence="11">CC99</strain>
    </source>
</reference>
<comment type="subcellular location">
    <subcellularLocation>
        <location evidence="1">Cell membrane</location>
        <topology evidence="1">Multi-pass membrane protein</topology>
    </subcellularLocation>
</comment>
<dbReference type="STRING" id="437022.CC99x_02457"/>
<dbReference type="PANTHER" id="PTHR24221:SF654">
    <property type="entry name" value="ATP-BINDING CASSETTE SUB-FAMILY B MEMBER 6"/>
    <property type="match status" value="1"/>
</dbReference>
<organism evidence="11">
    <name type="scientific">Candidatus Berkiella cookevillensis</name>
    <dbReference type="NCBI Taxonomy" id="437022"/>
    <lineage>
        <taxon>Bacteria</taxon>
        <taxon>Pseudomonadati</taxon>
        <taxon>Pseudomonadota</taxon>
        <taxon>Gammaproteobacteria</taxon>
        <taxon>Candidatus Berkiellales</taxon>
        <taxon>Candidatus Berkiellaceae</taxon>
        <taxon>Candidatus Berkiella</taxon>
    </lineage>
</organism>
<reference evidence="12" key="3">
    <citation type="submission" date="2021-06" db="EMBL/GenBank/DDBJ databases">
        <title>Genomic Description and Analysis of Intracellular Bacteria, Candidatus Berkiella cookevillensis and Candidatus Berkiella aquae.</title>
        <authorList>
            <person name="Kidane D.T."/>
            <person name="Mehari Y.T."/>
            <person name="Rice F.C."/>
            <person name="Arivett B.A."/>
            <person name="Farone A.L."/>
            <person name="Berk S.G."/>
            <person name="Farone M.B."/>
        </authorList>
    </citation>
    <scope>NUCLEOTIDE SEQUENCE</scope>
    <source>
        <strain evidence="12">CC99</strain>
    </source>
</reference>
<reference evidence="12" key="2">
    <citation type="journal article" date="2016" name="Genome Announc.">
        <title>Draft Genome Sequences of Two Novel Amoeba-Resistant Intranuclear Bacteria, 'Candidatus Berkiella cookevillensis' and 'Candidatus Berkiella aquae'.</title>
        <authorList>
            <person name="Mehari Y.T."/>
            <person name="Arivett B.A."/>
            <person name="Farone A.L."/>
            <person name="Gunderson J.H."/>
            <person name="Farone M.B."/>
        </authorList>
    </citation>
    <scope>NUCLEOTIDE SEQUENCE</scope>
    <source>
        <strain evidence="12">CC99</strain>
    </source>
</reference>
<dbReference type="GO" id="GO:0005886">
    <property type="term" value="C:plasma membrane"/>
    <property type="evidence" value="ECO:0007669"/>
    <property type="project" value="UniProtKB-SubCell"/>
</dbReference>
<proteinExistence type="predicted"/>
<dbReference type="Gene3D" id="3.40.50.300">
    <property type="entry name" value="P-loop containing nucleotide triphosphate hydrolases"/>
    <property type="match status" value="1"/>
</dbReference>
<keyword evidence="6 8" id="KW-1133">Transmembrane helix</keyword>
<feature type="domain" description="ABC transporter" evidence="9">
    <location>
        <begin position="361"/>
        <end position="595"/>
    </location>
</feature>
<feature type="transmembrane region" description="Helical" evidence="8">
    <location>
        <begin position="38"/>
        <end position="59"/>
    </location>
</feature>
<evidence type="ECO:0000313" key="13">
    <source>
        <dbReference type="Proteomes" id="UP000051494"/>
    </source>
</evidence>
<keyword evidence="2" id="KW-0813">Transport</keyword>
<feature type="transmembrane region" description="Helical" evidence="8">
    <location>
        <begin position="301"/>
        <end position="320"/>
    </location>
</feature>
<keyword evidence="3 8" id="KW-0812">Transmembrane</keyword>
<evidence type="ECO:0000256" key="1">
    <source>
        <dbReference type="ARBA" id="ARBA00004651"/>
    </source>
</evidence>
<dbReference type="PANTHER" id="PTHR24221">
    <property type="entry name" value="ATP-BINDING CASSETTE SUB-FAMILY B"/>
    <property type="match status" value="1"/>
</dbReference>
<name>A0A0Q9Y964_9GAMM</name>
<dbReference type="EMBL" id="LKHV01000019">
    <property type="protein sequence ID" value="KRG17309.1"/>
    <property type="molecule type" value="Genomic_DNA"/>
</dbReference>
<dbReference type="InterPro" id="IPR039421">
    <property type="entry name" value="Type_1_exporter"/>
</dbReference>
<dbReference type="Proteomes" id="UP000051494">
    <property type="component" value="Unassembled WGS sequence"/>
</dbReference>
<dbReference type="PROSITE" id="PS00211">
    <property type="entry name" value="ABC_TRANSPORTER_1"/>
    <property type="match status" value="1"/>
</dbReference>
<dbReference type="GO" id="GO:0140359">
    <property type="term" value="F:ABC-type transporter activity"/>
    <property type="evidence" value="ECO:0007669"/>
    <property type="project" value="InterPro"/>
</dbReference>
<protein>
    <submittedName>
        <fullName evidence="12">ATP-binding cassette domain-containing protein</fullName>
    </submittedName>
    <submittedName>
        <fullName evidence="11">Putative multidrug export ATP-binding/permease protein</fullName>
        <ecNumber evidence="11">3.6.3.-</ecNumber>
    </submittedName>
</protein>
<feature type="domain" description="ABC transmembrane type-1" evidence="10">
    <location>
        <begin position="40"/>
        <end position="327"/>
    </location>
</feature>
<accession>A0A0Q9Y964</accession>
<evidence type="ECO:0000256" key="7">
    <source>
        <dbReference type="ARBA" id="ARBA00023136"/>
    </source>
</evidence>
<comment type="caution">
    <text evidence="11">The sequence shown here is derived from an EMBL/GenBank/DDBJ whole genome shotgun (WGS) entry which is preliminary data.</text>
</comment>
<evidence type="ECO:0000313" key="12">
    <source>
        <dbReference type="EMBL" id="MCS5707350.1"/>
    </source>
</evidence>
<evidence type="ECO:0000259" key="10">
    <source>
        <dbReference type="PROSITE" id="PS50929"/>
    </source>
</evidence>
<dbReference type="FunFam" id="3.40.50.300:FF:000287">
    <property type="entry name" value="Multidrug ABC transporter ATP-binding protein"/>
    <property type="match status" value="1"/>
</dbReference>
<feature type="transmembrane region" description="Helical" evidence="8">
    <location>
        <begin position="270"/>
        <end position="289"/>
    </location>
</feature>
<evidence type="ECO:0000256" key="6">
    <source>
        <dbReference type="ARBA" id="ARBA00022989"/>
    </source>
</evidence>
<dbReference type="InterPro" id="IPR036640">
    <property type="entry name" value="ABC1_TM_sf"/>
</dbReference>
<keyword evidence="13" id="KW-1185">Reference proteome</keyword>
<dbReference type="CDD" id="cd18582">
    <property type="entry name" value="ABC_6TM_ATM1_ABCB7"/>
    <property type="match status" value="1"/>
</dbReference>
<keyword evidence="7 8" id="KW-0472">Membrane</keyword>
<dbReference type="InterPro" id="IPR003593">
    <property type="entry name" value="AAA+_ATPase"/>
</dbReference>
<gene>
    <name evidence="12" type="ORF">CC99x_000385</name>
    <name evidence="11" type="ORF">CC99x_02457</name>
</gene>
<dbReference type="EMBL" id="LKHV02000001">
    <property type="protein sequence ID" value="MCS5707350.1"/>
    <property type="molecule type" value="Genomic_DNA"/>
</dbReference>
<dbReference type="AlphaFoldDB" id="A0A0Q9Y964"/>
<dbReference type="SMART" id="SM00382">
    <property type="entry name" value="AAA"/>
    <property type="match status" value="1"/>
</dbReference>
<keyword evidence="4" id="KW-0547">Nucleotide-binding</keyword>
<feature type="transmembrane region" description="Helical" evidence="8">
    <location>
        <begin position="154"/>
        <end position="176"/>
    </location>
</feature>
<keyword evidence="11" id="KW-0378">Hydrolase</keyword>
<dbReference type="Pfam" id="PF00005">
    <property type="entry name" value="ABC_tran"/>
    <property type="match status" value="1"/>
</dbReference>
<dbReference type="Pfam" id="PF00664">
    <property type="entry name" value="ABC_membrane"/>
    <property type="match status" value="1"/>
</dbReference>
<dbReference type="InterPro" id="IPR003439">
    <property type="entry name" value="ABC_transporter-like_ATP-bd"/>
</dbReference>
<dbReference type="GO" id="GO:0016887">
    <property type="term" value="F:ATP hydrolysis activity"/>
    <property type="evidence" value="ECO:0007669"/>
    <property type="project" value="InterPro"/>
</dbReference>